<dbReference type="Proteomes" id="UP001158576">
    <property type="component" value="Chromosome 2"/>
</dbReference>
<reference evidence="2 3" key="1">
    <citation type="submission" date="2021-04" db="EMBL/GenBank/DDBJ databases">
        <authorList>
            <person name="Bliznina A."/>
        </authorList>
    </citation>
    <scope>NUCLEOTIDE SEQUENCE [LARGE SCALE GENOMIC DNA]</scope>
</reference>
<name>A0ABN7T655_OIKDI</name>
<accession>A0ABN7T655</accession>
<evidence type="ECO:0000313" key="3">
    <source>
        <dbReference type="Proteomes" id="UP001158576"/>
    </source>
</evidence>
<feature type="compositionally biased region" description="Basic and acidic residues" evidence="1">
    <location>
        <begin position="1"/>
        <end position="14"/>
    </location>
</feature>
<sequence>MRSPVKKADDDHKPSLVPIPSGKSRNRSLPVDDSTNEKNPFVIPPDADMFKMQDDEVKRQAQFRREQRNLKVHEKHTNATRTSELTSRMRKIVLAEEPDDDETDLLAEDRGII</sequence>
<keyword evidence="3" id="KW-1185">Reference proteome</keyword>
<organism evidence="2 3">
    <name type="scientific">Oikopleura dioica</name>
    <name type="common">Tunicate</name>
    <dbReference type="NCBI Taxonomy" id="34765"/>
    <lineage>
        <taxon>Eukaryota</taxon>
        <taxon>Metazoa</taxon>
        <taxon>Chordata</taxon>
        <taxon>Tunicata</taxon>
        <taxon>Appendicularia</taxon>
        <taxon>Copelata</taxon>
        <taxon>Oikopleuridae</taxon>
        <taxon>Oikopleura</taxon>
    </lineage>
</organism>
<evidence type="ECO:0000313" key="2">
    <source>
        <dbReference type="EMBL" id="CAG5111943.1"/>
    </source>
</evidence>
<feature type="region of interest" description="Disordered" evidence="1">
    <location>
        <begin position="65"/>
        <end position="84"/>
    </location>
</feature>
<dbReference type="EMBL" id="OU015567">
    <property type="protein sequence ID" value="CAG5111943.1"/>
    <property type="molecule type" value="Genomic_DNA"/>
</dbReference>
<feature type="region of interest" description="Disordered" evidence="1">
    <location>
        <begin position="1"/>
        <end position="48"/>
    </location>
</feature>
<protein>
    <submittedName>
        <fullName evidence="2">Oidioi.mRNA.OKI2018_I69.chr2.g6212.t1.cds</fullName>
    </submittedName>
</protein>
<feature type="compositionally biased region" description="Basic and acidic residues" evidence="1">
    <location>
        <begin position="65"/>
        <end position="77"/>
    </location>
</feature>
<proteinExistence type="predicted"/>
<gene>
    <name evidence="2" type="ORF">OKIOD_LOCUS14977</name>
</gene>
<evidence type="ECO:0000256" key="1">
    <source>
        <dbReference type="SAM" id="MobiDB-lite"/>
    </source>
</evidence>